<evidence type="ECO:0000313" key="2">
    <source>
        <dbReference type="EMBL" id="EIW82675.1"/>
    </source>
</evidence>
<sequence length="162" mass="18236">MSSRFLKTVLPRALVRLRRRIHALSYTENVELDLALLYLAAAEKYAEYAESLAPYTGFNVSQLRDSLTHKMQTGDVSQGPRTPTIYLSGFARIGTLNIHLGGDEYGSTWWREGSSVKTEKLVRNLLAAFAHIDCSMLTSFSTRTSGAGRSHYTFDKRRKKQA</sequence>
<gene>
    <name evidence="2" type="ORF">CONPUDRAFT_71415</name>
</gene>
<protein>
    <submittedName>
        <fullName evidence="2">Uncharacterized protein</fullName>
    </submittedName>
</protein>
<comment type="caution">
    <text evidence="2">The sequence shown here is derived from an EMBL/GenBank/DDBJ whole genome shotgun (WGS) entry which is preliminary data.</text>
</comment>
<dbReference type="Proteomes" id="UP000053558">
    <property type="component" value="Unassembled WGS sequence"/>
</dbReference>
<dbReference type="GeneID" id="19208923"/>
<feature type="region of interest" description="Disordered" evidence="1">
    <location>
        <begin position="142"/>
        <end position="162"/>
    </location>
</feature>
<dbReference type="KEGG" id="cput:CONPUDRAFT_71415"/>
<proteinExistence type="predicted"/>
<accession>A0A5M3MVE0</accession>
<organism evidence="2 3">
    <name type="scientific">Coniophora puteana (strain RWD-64-598)</name>
    <name type="common">Brown rot fungus</name>
    <dbReference type="NCBI Taxonomy" id="741705"/>
    <lineage>
        <taxon>Eukaryota</taxon>
        <taxon>Fungi</taxon>
        <taxon>Dikarya</taxon>
        <taxon>Basidiomycota</taxon>
        <taxon>Agaricomycotina</taxon>
        <taxon>Agaricomycetes</taxon>
        <taxon>Agaricomycetidae</taxon>
        <taxon>Boletales</taxon>
        <taxon>Coniophorineae</taxon>
        <taxon>Coniophoraceae</taxon>
        <taxon>Coniophora</taxon>
    </lineage>
</organism>
<dbReference type="EMBL" id="JH711576">
    <property type="protein sequence ID" value="EIW82675.1"/>
    <property type="molecule type" value="Genomic_DNA"/>
</dbReference>
<keyword evidence="3" id="KW-1185">Reference proteome</keyword>
<dbReference type="RefSeq" id="XP_007766423.1">
    <property type="nucleotide sequence ID" value="XM_007768233.1"/>
</dbReference>
<reference evidence="3" key="1">
    <citation type="journal article" date="2012" name="Science">
        <title>The Paleozoic origin of enzymatic lignin decomposition reconstructed from 31 fungal genomes.</title>
        <authorList>
            <person name="Floudas D."/>
            <person name="Binder M."/>
            <person name="Riley R."/>
            <person name="Barry K."/>
            <person name="Blanchette R.A."/>
            <person name="Henrissat B."/>
            <person name="Martinez A.T."/>
            <person name="Otillar R."/>
            <person name="Spatafora J.W."/>
            <person name="Yadav J.S."/>
            <person name="Aerts A."/>
            <person name="Benoit I."/>
            <person name="Boyd A."/>
            <person name="Carlson A."/>
            <person name="Copeland A."/>
            <person name="Coutinho P.M."/>
            <person name="de Vries R.P."/>
            <person name="Ferreira P."/>
            <person name="Findley K."/>
            <person name="Foster B."/>
            <person name="Gaskell J."/>
            <person name="Glotzer D."/>
            <person name="Gorecki P."/>
            <person name="Heitman J."/>
            <person name="Hesse C."/>
            <person name="Hori C."/>
            <person name="Igarashi K."/>
            <person name="Jurgens J.A."/>
            <person name="Kallen N."/>
            <person name="Kersten P."/>
            <person name="Kohler A."/>
            <person name="Kuees U."/>
            <person name="Kumar T.K.A."/>
            <person name="Kuo A."/>
            <person name="LaButti K."/>
            <person name="Larrondo L.F."/>
            <person name="Lindquist E."/>
            <person name="Ling A."/>
            <person name="Lombard V."/>
            <person name="Lucas S."/>
            <person name="Lundell T."/>
            <person name="Martin R."/>
            <person name="McLaughlin D.J."/>
            <person name="Morgenstern I."/>
            <person name="Morin E."/>
            <person name="Murat C."/>
            <person name="Nagy L.G."/>
            <person name="Nolan M."/>
            <person name="Ohm R.A."/>
            <person name="Patyshakuliyeva A."/>
            <person name="Rokas A."/>
            <person name="Ruiz-Duenas F.J."/>
            <person name="Sabat G."/>
            <person name="Salamov A."/>
            <person name="Samejima M."/>
            <person name="Schmutz J."/>
            <person name="Slot J.C."/>
            <person name="St John F."/>
            <person name="Stenlid J."/>
            <person name="Sun H."/>
            <person name="Sun S."/>
            <person name="Syed K."/>
            <person name="Tsang A."/>
            <person name="Wiebenga A."/>
            <person name="Young D."/>
            <person name="Pisabarro A."/>
            <person name="Eastwood D.C."/>
            <person name="Martin F."/>
            <person name="Cullen D."/>
            <person name="Grigoriev I.V."/>
            <person name="Hibbett D.S."/>
        </authorList>
    </citation>
    <scope>NUCLEOTIDE SEQUENCE [LARGE SCALE GENOMIC DNA]</scope>
    <source>
        <strain evidence="3">RWD-64-598 SS2</strain>
    </source>
</reference>
<name>A0A5M3MVE0_CONPW</name>
<dbReference type="AlphaFoldDB" id="A0A5M3MVE0"/>
<evidence type="ECO:0000313" key="3">
    <source>
        <dbReference type="Proteomes" id="UP000053558"/>
    </source>
</evidence>
<evidence type="ECO:0000256" key="1">
    <source>
        <dbReference type="SAM" id="MobiDB-lite"/>
    </source>
</evidence>